<dbReference type="PANTHER" id="PTHR43791">
    <property type="entry name" value="PERMEASE-RELATED"/>
    <property type="match status" value="1"/>
</dbReference>
<keyword evidence="4 6" id="KW-1133">Transmembrane helix</keyword>
<evidence type="ECO:0000256" key="1">
    <source>
        <dbReference type="ARBA" id="ARBA00004141"/>
    </source>
</evidence>
<dbReference type="InParanoid" id="F0XL74"/>
<evidence type="ECO:0000256" key="4">
    <source>
        <dbReference type="ARBA" id="ARBA00022989"/>
    </source>
</evidence>
<reference evidence="7 8" key="1">
    <citation type="journal article" date="2011" name="Proc. Natl. Acad. Sci. U.S.A.">
        <title>Genome and transcriptome analyses of the mountain pine beetle-fungal symbiont Grosmannia clavigera, a lodgepole pine pathogen.</title>
        <authorList>
            <person name="DiGuistini S."/>
            <person name="Wang Y."/>
            <person name="Liao N.Y."/>
            <person name="Taylor G."/>
            <person name="Tanguay P."/>
            <person name="Feau N."/>
            <person name="Henrissat B."/>
            <person name="Chan S.K."/>
            <person name="Hesse-Orce U."/>
            <person name="Alamouti S.M."/>
            <person name="Tsui C.K.M."/>
            <person name="Docking R.T."/>
            <person name="Levasseur A."/>
            <person name="Haridas S."/>
            <person name="Robertson G."/>
            <person name="Birol I."/>
            <person name="Holt R.A."/>
            <person name="Marra M.A."/>
            <person name="Hamelin R.C."/>
            <person name="Hirst M."/>
            <person name="Jones S.J.M."/>
            <person name="Bohlmann J."/>
            <person name="Breuil C."/>
        </authorList>
    </citation>
    <scope>NUCLEOTIDE SEQUENCE [LARGE SCALE GENOMIC DNA]</scope>
    <source>
        <strain evidence="8">kw1407 / UAMH 11150</strain>
    </source>
</reference>
<feature type="transmembrane region" description="Helical" evidence="6">
    <location>
        <begin position="31"/>
        <end position="53"/>
    </location>
</feature>
<proteinExistence type="predicted"/>
<dbReference type="GO" id="GO:0016020">
    <property type="term" value="C:membrane"/>
    <property type="evidence" value="ECO:0007669"/>
    <property type="project" value="UniProtKB-SubCell"/>
</dbReference>
<dbReference type="RefSeq" id="XP_014171139.1">
    <property type="nucleotide sequence ID" value="XM_014315664.1"/>
</dbReference>
<evidence type="ECO:0000256" key="6">
    <source>
        <dbReference type="SAM" id="Phobius"/>
    </source>
</evidence>
<keyword evidence="2" id="KW-0813">Transport</keyword>
<comment type="subcellular location">
    <subcellularLocation>
        <location evidence="1">Membrane</location>
        <topology evidence="1">Multi-pass membrane protein</topology>
    </subcellularLocation>
</comment>
<sequence>MGIWIGSAGLGYVIAGTSFSIGHSKSSLASWRLIFLVWGSITIAWGNVLAIFLPGSPMTARLLAENERTLAVNRLKIYTTGLENKTLKYISS</sequence>
<name>F0XL74_GROCL</name>
<evidence type="ECO:0000256" key="5">
    <source>
        <dbReference type="ARBA" id="ARBA00023136"/>
    </source>
</evidence>
<dbReference type="GO" id="GO:0022857">
    <property type="term" value="F:transmembrane transporter activity"/>
    <property type="evidence" value="ECO:0007669"/>
    <property type="project" value="TreeGrafter"/>
</dbReference>
<dbReference type="Proteomes" id="UP000007796">
    <property type="component" value="Unassembled WGS sequence"/>
</dbReference>
<dbReference type="HOGENOM" id="CLU_2413466_0_0_1"/>
<dbReference type="OrthoDB" id="6730379at2759"/>
<keyword evidence="3 6" id="KW-0812">Transmembrane</keyword>
<dbReference type="GeneID" id="25981744"/>
<gene>
    <name evidence="7" type="ORF">CMQ_8123</name>
</gene>
<dbReference type="PANTHER" id="PTHR43791:SF97">
    <property type="entry name" value="ALLANTOATE TRANSPORTER, PUTATIVE (AFU_ORTHOLOGUE AFUA_1G14700)-RELATED"/>
    <property type="match status" value="1"/>
</dbReference>
<evidence type="ECO:0000256" key="3">
    <source>
        <dbReference type="ARBA" id="ARBA00022692"/>
    </source>
</evidence>
<dbReference type="eggNOG" id="KOG2533">
    <property type="taxonomic scope" value="Eukaryota"/>
</dbReference>
<keyword evidence="8" id="KW-1185">Reference proteome</keyword>
<accession>F0XL74</accession>
<organism evidence="8">
    <name type="scientific">Grosmannia clavigera (strain kw1407 / UAMH 11150)</name>
    <name type="common">Blue stain fungus</name>
    <name type="synonym">Graphiocladiella clavigera</name>
    <dbReference type="NCBI Taxonomy" id="655863"/>
    <lineage>
        <taxon>Eukaryota</taxon>
        <taxon>Fungi</taxon>
        <taxon>Dikarya</taxon>
        <taxon>Ascomycota</taxon>
        <taxon>Pezizomycotina</taxon>
        <taxon>Sordariomycetes</taxon>
        <taxon>Sordariomycetidae</taxon>
        <taxon>Ophiostomatales</taxon>
        <taxon>Ophiostomataceae</taxon>
        <taxon>Leptographium</taxon>
    </lineage>
</organism>
<evidence type="ECO:0000256" key="2">
    <source>
        <dbReference type="ARBA" id="ARBA00022448"/>
    </source>
</evidence>
<evidence type="ECO:0000313" key="7">
    <source>
        <dbReference type="EMBL" id="EFX01657.1"/>
    </source>
</evidence>
<keyword evidence="5 6" id="KW-0472">Membrane</keyword>
<dbReference type="EMBL" id="GL629788">
    <property type="protein sequence ID" value="EFX01657.1"/>
    <property type="molecule type" value="Genomic_DNA"/>
</dbReference>
<protein>
    <submittedName>
        <fullName evidence="7">Major facilitator superfamily transporter allantoate</fullName>
    </submittedName>
</protein>
<dbReference type="Gene3D" id="1.20.1250.20">
    <property type="entry name" value="MFS general substrate transporter like domains"/>
    <property type="match status" value="1"/>
</dbReference>
<dbReference type="AlphaFoldDB" id="F0XL74"/>
<dbReference type="SUPFAM" id="SSF103473">
    <property type="entry name" value="MFS general substrate transporter"/>
    <property type="match status" value="1"/>
</dbReference>
<dbReference type="InterPro" id="IPR036259">
    <property type="entry name" value="MFS_trans_sf"/>
</dbReference>
<evidence type="ECO:0000313" key="8">
    <source>
        <dbReference type="Proteomes" id="UP000007796"/>
    </source>
</evidence>